<keyword evidence="3" id="KW-1185">Reference proteome</keyword>
<dbReference type="PANTHER" id="PTHR34227">
    <property type="entry name" value="CHAPERONE PROTEIN YCDY"/>
    <property type="match status" value="1"/>
</dbReference>
<name>A0ABS9WHS3_9ACTN</name>
<dbReference type="InterPro" id="IPR020945">
    <property type="entry name" value="DMSO/NO3_reduct_chaperone"/>
</dbReference>
<protein>
    <submittedName>
        <fullName evidence="2">Molecular chaperone TorD family protein</fullName>
    </submittedName>
</protein>
<reference evidence="2" key="1">
    <citation type="submission" date="2021-11" db="EMBL/GenBank/DDBJ databases">
        <title>A Novel Adlercreutzia Species, isolated from a Allomyrina dichotoma larva feces.</title>
        <authorList>
            <person name="Suh M.K."/>
        </authorList>
    </citation>
    <scope>NUCLEOTIDE SEQUENCE</scope>
    <source>
        <strain evidence="2">JBNU-10</strain>
    </source>
</reference>
<dbReference type="SUPFAM" id="SSF89155">
    <property type="entry name" value="TorD-like"/>
    <property type="match status" value="1"/>
</dbReference>
<comment type="caution">
    <text evidence="2">The sequence shown here is derived from an EMBL/GenBank/DDBJ whole genome shotgun (WGS) entry which is preliminary data.</text>
</comment>
<evidence type="ECO:0000256" key="1">
    <source>
        <dbReference type="ARBA" id="ARBA00023186"/>
    </source>
</evidence>
<dbReference type="InterPro" id="IPR050289">
    <property type="entry name" value="TorD/DmsD_chaperones"/>
</dbReference>
<sequence length="215" mass="22874">MSALQPADHGTLADAYAFLGNSLLKPLSQTPAVGLDPAFWAAFPDFGSDAVAAAADALARWAAEDAGRPDGDRVRDVSVEYTRLFIGPPKPAAPPWETMGRGEGVTVGFGDPTFEMRRLLREAGLELSNENRQYEDHLGIELLYLSELCRRAAEAAADGRADEAARLDVQAAAFAAEHPLAWIDALRAQVAEAAPGGYYALLLALARTLLALQVG</sequence>
<dbReference type="EMBL" id="JAJMLW010000003">
    <property type="protein sequence ID" value="MCI2242428.1"/>
    <property type="molecule type" value="Genomic_DNA"/>
</dbReference>
<evidence type="ECO:0000313" key="2">
    <source>
        <dbReference type="EMBL" id="MCI2242428.1"/>
    </source>
</evidence>
<dbReference type="Proteomes" id="UP001430755">
    <property type="component" value="Unassembled WGS sequence"/>
</dbReference>
<gene>
    <name evidence="2" type="ORF">LPT13_08700</name>
</gene>
<accession>A0ABS9WHS3</accession>
<proteinExistence type="predicted"/>
<dbReference type="Pfam" id="PF02613">
    <property type="entry name" value="Nitrate_red_del"/>
    <property type="match status" value="1"/>
</dbReference>
<keyword evidence="1" id="KW-0143">Chaperone</keyword>
<dbReference type="InterPro" id="IPR036411">
    <property type="entry name" value="TorD-like_sf"/>
</dbReference>
<dbReference type="RefSeq" id="WP_242165689.1">
    <property type="nucleotide sequence ID" value="NZ_JAJMLW010000003.1"/>
</dbReference>
<dbReference type="PANTHER" id="PTHR34227:SF1">
    <property type="entry name" value="DIMETHYL SULFOXIDE REDUCTASE CHAPERONE-RELATED"/>
    <property type="match status" value="1"/>
</dbReference>
<dbReference type="Gene3D" id="1.10.3480.10">
    <property type="entry name" value="TorD-like"/>
    <property type="match status" value="1"/>
</dbReference>
<organism evidence="2 3">
    <name type="scientific">Adlercreutzia faecimuris</name>
    <dbReference type="NCBI Taxonomy" id="2897341"/>
    <lineage>
        <taxon>Bacteria</taxon>
        <taxon>Bacillati</taxon>
        <taxon>Actinomycetota</taxon>
        <taxon>Coriobacteriia</taxon>
        <taxon>Eggerthellales</taxon>
        <taxon>Eggerthellaceae</taxon>
        <taxon>Adlercreutzia</taxon>
    </lineage>
</organism>
<evidence type="ECO:0000313" key="3">
    <source>
        <dbReference type="Proteomes" id="UP001430755"/>
    </source>
</evidence>